<feature type="compositionally biased region" description="Basic and acidic residues" evidence="1">
    <location>
        <begin position="59"/>
        <end position="71"/>
    </location>
</feature>
<accession>A0ABQ0LIZ0</accession>
<evidence type="ECO:0000313" key="3">
    <source>
        <dbReference type="Proteomes" id="UP000815677"/>
    </source>
</evidence>
<gene>
    <name evidence="2" type="ORF">MCHLO_08236</name>
</gene>
<keyword evidence="3" id="KW-1185">Reference proteome</keyword>
<evidence type="ECO:0000256" key="1">
    <source>
        <dbReference type="SAM" id="MobiDB-lite"/>
    </source>
</evidence>
<sequence>MNTYARTTPATALRSSSAFKSTSRVHRVRYRPRAESSLRRSSNIFRPGFSDDEDEDDARMDMDTVEPEPRPRPSYVWDNEDTLVSALLDEHHPTDADPDATFFALAGTLQDNFDRKGKVLLHEMARTLQPTVQRIKRVHESLPAQVDEPYINGVFGFDDACKNFEQEIVEENRALLREYQASKERIVEIFDRLSDAYTHRAKLWTALEATEAKVDAAIATLSEVPAGVERTITSLEKHAKTLAAKDEDGSAADKIRGMLAKLV</sequence>
<feature type="region of interest" description="Disordered" evidence="1">
    <location>
        <begin position="30"/>
        <end position="74"/>
    </location>
</feature>
<dbReference type="EMBL" id="DF846895">
    <property type="protein sequence ID" value="GAT51062.1"/>
    <property type="molecule type" value="Genomic_DNA"/>
</dbReference>
<name>A0ABQ0LIZ0_MYCCL</name>
<evidence type="ECO:0000313" key="2">
    <source>
        <dbReference type="EMBL" id="GAT51062.1"/>
    </source>
</evidence>
<reference evidence="2" key="1">
    <citation type="submission" date="2014-09" db="EMBL/GenBank/DDBJ databases">
        <title>Genome sequence of the luminous mushroom Mycena chlorophos for searching fungal bioluminescence genes.</title>
        <authorList>
            <person name="Tanaka Y."/>
            <person name="Kasuga D."/>
            <person name="Oba Y."/>
            <person name="Hase S."/>
            <person name="Sato K."/>
            <person name="Oba Y."/>
            <person name="Sakakibara Y."/>
        </authorList>
    </citation>
    <scope>NUCLEOTIDE SEQUENCE</scope>
</reference>
<proteinExistence type="predicted"/>
<organism evidence="2 3">
    <name type="scientific">Mycena chlorophos</name>
    <name type="common">Agaric fungus</name>
    <name type="synonym">Agaricus chlorophos</name>
    <dbReference type="NCBI Taxonomy" id="658473"/>
    <lineage>
        <taxon>Eukaryota</taxon>
        <taxon>Fungi</taxon>
        <taxon>Dikarya</taxon>
        <taxon>Basidiomycota</taxon>
        <taxon>Agaricomycotina</taxon>
        <taxon>Agaricomycetes</taxon>
        <taxon>Agaricomycetidae</taxon>
        <taxon>Agaricales</taxon>
        <taxon>Marasmiineae</taxon>
        <taxon>Mycenaceae</taxon>
        <taxon>Mycena</taxon>
    </lineage>
</organism>
<dbReference type="Proteomes" id="UP000815677">
    <property type="component" value="Unassembled WGS sequence"/>
</dbReference>
<protein>
    <submittedName>
        <fullName evidence="2">Uncharacterized protein</fullName>
    </submittedName>
</protein>